<evidence type="ECO:0000313" key="1">
    <source>
        <dbReference type="EMBL" id="KAI9398050.1"/>
    </source>
</evidence>
<proteinExistence type="predicted"/>
<evidence type="ECO:0000313" key="2">
    <source>
        <dbReference type="Proteomes" id="UP000006729"/>
    </source>
</evidence>
<accession>A0ACC0T8Y5</accession>
<organism evidence="1 2">
    <name type="scientific">Populus trichocarpa</name>
    <name type="common">Western balsam poplar</name>
    <name type="synonym">Populus balsamifera subsp. trichocarpa</name>
    <dbReference type="NCBI Taxonomy" id="3694"/>
    <lineage>
        <taxon>Eukaryota</taxon>
        <taxon>Viridiplantae</taxon>
        <taxon>Streptophyta</taxon>
        <taxon>Embryophyta</taxon>
        <taxon>Tracheophyta</taxon>
        <taxon>Spermatophyta</taxon>
        <taxon>Magnoliopsida</taxon>
        <taxon>eudicotyledons</taxon>
        <taxon>Gunneridae</taxon>
        <taxon>Pentapetalae</taxon>
        <taxon>rosids</taxon>
        <taxon>fabids</taxon>
        <taxon>Malpighiales</taxon>
        <taxon>Salicaceae</taxon>
        <taxon>Saliceae</taxon>
        <taxon>Populus</taxon>
    </lineage>
</organism>
<dbReference type="EMBL" id="CM009292">
    <property type="protein sequence ID" value="KAI9398050.1"/>
    <property type="molecule type" value="Genomic_DNA"/>
</dbReference>
<reference evidence="1 2" key="1">
    <citation type="journal article" date="2006" name="Science">
        <title>The genome of black cottonwood, Populus trichocarpa (Torr. &amp; Gray).</title>
        <authorList>
            <person name="Tuskan G.A."/>
            <person name="Difazio S."/>
            <person name="Jansson S."/>
            <person name="Bohlmann J."/>
            <person name="Grigoriev I."/>
            <person name="Hellsten U."/>
            <person name="Putnam N."/>
            <person name="Ralph S."/>
            <person name="Rombauts S."/>
            <person name="Salamov A."/>
            <person name="Schein J."/>
            <person name="Sterck L."/>
            <person name="Aerts A."/>
            <person name="Bhalerao R.R."/>
            <person name="Bhalerao R.P."/>
            <person name="Blaudez D."/>
            <person name="Boerjan W."/>
            <person name="Brun A."/>
            <person name="Brunner A."/>
            <person name="Busov V."/>
            <person name="Campbell M."/>
            <person name="Carlson J."/>
            <person name="Chalot M."/>
            <person name="Chapman J."/>
            <person name="Chen G.L."/>
            <person name="Cooper D."/>
            <person name="Coutinho P.M."/>
            <person name="Couturier J."/>
            <person name="Covert S."/>
            <person name="Cronk Q."/>
            <person name="Cunningham R."/>
            <person name="Davis J."/>
            <person name="Degroeve S."/>
            <person name="Dejardin A."/>
            <person name="Depamphilis C."/>
            <person name="Detter J."/>
            <person name="Dirks B."/>
            <person name="Dubchak I."/>
            <person name="Duplessis S."/>
            <person name="Ehlting J."/>
            <person name="Ellis B."/>
            <person name="Gendler K."/>
            <person name="Goodstein D."/>
            <person name="Gribskov M."/>
            <person name="Grimwood J."/>
            <person name="Groover A."/>
            <person name="Gunter L."/>
            <person name="Hamberger B."/>
            <person name="Heinze B."/>
            <person name="Helariutta Y."/>
            <person name="Henrissat B."/>
            <person name="Holligan D."/>
            <person name="Holt R."/>
            <person name="Huang W."/>
            <person name="Islam-Faridi N."/>
            <person name="Jones S."/>
            <person name="Jones-Rhoades M."/>
            <person name="Jorgensen R."/>
            <person name="Joshi C."/>
            <person name="Kangasjarvi J."/>
            <person name="Karlsson J."/>
            <person name="Kelleher C."/>
            <person name="Kirkpatrick R."/>
            <person name="Kirst M."/>
            <person name="Kohler A."/>
            <person name="Kalluri U."/>
            <person name="Larimer F."/>
            <person name="Leebens-Mack J."/>
            <person name="Leple J.C."/>
            <person name="Locascio P."/>
            <person name="Lou Y."/>
            <person name="Lucas S."/>
            <person name="Martin F."/>
            <person name="Montanini B."/>
            <person name="Napoli C."/>
            <person name="Nelson D.R."/>
            <person name="Nelson C."/>
            <person name="Nieminen K."/>
            <person name="Nilsson O."/>
            <person name="Pereda V."/>
            <person name="Peter G."/>
            <person name="Philippe R."/>
            <person name="Pilate G."/>
            <person name="Poliakov A."/>
            <person name="Razumovskaya J."/>
            <person name="Richardson P."/>
            <person name="Rinaldi C."/>
            <person name="Ritland K."/>
            <person name="Rouze P."/>
            <person name="Ryaboy D."/>
            <person name="Schmutz J."/>
            <person name="Schrader J."/>
            <person name="Segerman B."/>
            <person name="Shin H."/>
            <person name="Siddiqui A."/>
            <person name="Sterky F."/>
            <person name="Terry A."/>
            <person name="Tsai C.J."/>
            <person name="Uberbacher E."/>
            <person name="Unneberg P."/>
            <person name="Vahala J."/>
            <person name="Wall K."/>
            <person name="Wessler S."/>
            <person name="Yang G."/>
            <person name="Yin T."/>
            <person name="Douglas C."/>
            <person name="Marra M."/>
            <person name="Sandberg G."/>
            <person name="Van de Peer Y."/>
            <person name="Rokhsar D."/>
        </authorList>
    </citation>
    <scope>NUCLEOTIDE SEQUENCE [LARGE SCALE GENOMIC DNA]</scope>
    <source>
        <strain evidence="2">cv. Nisqually</strain>
    </source>
</reference>
<sequence>MNPLLIKLPSGVANAGLSLRDKKLTCAVDPPTLEFTKTQTNDRWKDCWVSLPRRKKTSQSLIKETSKYSKFQTSKRLPSFLFSELVLAIFSARKR</sequence>
<dbReference type="Proteomes" id="UP000006729">
    <property type="component" value="Chromosome 3"/>
</dbReference>
<keyword evidence="2" id="KW-1185">Reference proteome</keyword>
<protein>
    <submittedName>
        <fullName evidence="1">Uncharacterized protein</fullName>
    </submittedName>
</protein>
<gene>
    <name evidence="1" type="ORF">POPTR_003G116550v4</name>
</gene>
<name>A0ACC0T8Y5_POPTR</name>
<comment type="caution">
    <text evidence="1">The sequence shown here is derived from an EMBL/GenBank/DDBJ whole genome shotgun (WGS) entry which is preliminary data.</text>
</comment>